<dbReference type="PANTHER" id="PTHR24301">
    <property type="entry name" value="THROMBOXANE-A SYNTHASE"/>
    <property type="match status" value="1"/>
</dbReference>
<keyword evidence="3 4" id="KW-0349">Heme</keyword>
<keyword evidence="2 4" id="KW-0503">Monooxygenase</keyword>
<proteinExistence type="inferred from homology"/>
<keyword evidence="3 4" id="KW-0479">Metal-binding</keyword>
<dbReference type="InterPro" id="IPR001128">
    <property type="entry name" value="Cyt_P450"/>
</dbReference>
<dbReference type="InterPro" id="IPR017972">
    <property type="entry name" value="Cyt_P450_CS"/>
</dbReference>
<evidence type="ECO:0008006" key="7">
    <source>
        <dbReference type="Google" id="ProtNLM"/>
    </source>
</evidence>
<evidence type="ECO:0000256" key="3">
    <source>
        <dbReference type="PIRSR" id="PIRSR602401-1"/>
    </source>
</evidence>
<dbReference type="GO" id="GO:0005506">
    <property type="term" value="F:iron ion binding"/>
    <property type="evidence" value="ECO:0007669"/>
    <property type="project" value="InterPro"/>
</dbReference>
<name>G0MAM8_CAEBE</name>
<dbReference type="HOGENOM" id="CLU_001570_5_2_1"/>
<evidence type="ECO:0000313" key="6">
    <source>
        <dbReference type="Proteomes" id="UP000008068"/>
    </source>
</evidence>
<dbReference type="Proteomes" id="UP000008068">
    <property type="component" value="Unassembled WGS sequence"/>
</dbReference>
<keyword evidence="3 4" id="KW-0408">Iron</keyword>
<dbReference type="GO" id="GO:0004497">
    <property type="term" value="F:monooxygenase activity"/>
    <property type="evidence" value="ECO:0007669"/>
    <property type="project" value="UniProtKB-KW"/>
</dbReference>
<accession>G0MAM8</accession>
<evidence type="ECO:0000256" key="1">
    <source>
        <dbReference type="ARBA" id="ARBA00010617"/>
    </source>
</evidence>
<dbReference type="EMBL" id="GL379788">
    <property type="protein sequence ID" value="EGT40631.1"/>
    <property type="molecule type" value="Genomic_DNA"/>
</dbReference>
<dbReference type="InParanoid" id="G0MAM8"/>
<dbReference type="eggNOG" id="KOG0158">
    <property type="taxonomic scope" value="Eukaryota"/>
</dbReference>
<dbReference type="InterPro" id="IPR002401">
    <property type="entry name" value="Cyt_P450_E_grp-I"/>
</dbReference>
<sequence length="477" mass="54183">MLILLALLGTLLAILAGYALRASLYWKWRNVPGPTGWPLLGSFYEVANVHQPRCFILNKWTKIFGKVYGYYEGVRPVLVISDIAMVRELFIEKFNSFYGRKLTNMLHGDMEKTEEEPVVEGIVEESASQMLEILGDAVHTNGVNIHSFYQEYTFDVISRLCMGQDETLLFRNPNVEVVKSVLLRSHRVLPWYLAVAFPRFQFQVKKLFMNHENVRGGQIGRLFMICRKLVVDRQAEQNGEDAPGNDFVDFLLKHATEEIADRQLHDAFERKATPEDIVGACFVFLLAGFDTTANSLACASFLLAKHPKKMRKAQEEIGRVIGLRAVTYDSTRQMPYLEAIVKETLRLYPVGYFAVSRECTKDTTLGGIPIEQGVQVEVDVIGIHKDKEIWGKNADDFVPERWLDDTTRDRMSFLAFGAGKRECVGRKLGMSEAITGLVHVLRKYNLKTGPNTEDELQLHGCTTTSPEAVTLYLERRN</sequence>
<evidence type="ECO:0000313" key="5">
    <source>
        <dbReference type="EMBL" id="EGT40631.1"/>
    </source>
</evidence>
<dbReference type="InterPro" id="IPR036396">
    <property type="entry name" value="Cyt_P450_sf"/>
</dbReference>
<feature type="binding site" description="axial binding residue" evidence="3">
    <location>
        <position position="423"/>
    </location>
    <ligand>
        <name>heme</name>
        <dbReference type="ChEBI" id="CHEBI:30413"/>
    </ligand>
    <ligandPart>
        <name>Fe</name>
        <dbReference type="ChEBI" id="CHEBI:18248"/>
    </ligandPart>
</feature>
<reference evidence="6" key="1">
    <citation type="submission" date="2011-07" db="EMBL/GenBank/DDBJ databases">
        <authorList>
            <consortium name="Caenorhabditis brenneri Sequencing and Analysis Consortium"/>
            <person name="Wilson R.K."/>
        </authorList>
    </citation>
    <scope>NUCLEOTIDE SEQUENCE [LARGE SCALE GENOMIC DNA]</scope>
    <source>
        <strain evidence="6">PB2801</strain>
    </source>
</reference>
<dbReference type="Gene3D" id="1.10.630.10">
    <property type="entry name" value="Cytochrome P450"/>
    <property type="match status" value="1"/>
</dbReference>
<dbReference type="PRINTS" id="PR00463">
    <property type="entry name" value="EP450I"/>
</dbReference>
<keyword evidence="6" id="KW-1185">Reference proteome</keyword>
<dbReference type="Pfam" id="PF00067">
    <property type="entry name" value="p450"/>
    <property type="match status" value="2"/>
</dbReference>
<dbReference type="AlphaFoldDB" id="G0MAM8"/>
<dbReference type="GO" id="GO:0020037">
    <property type="term" value="F:heme binding"/>
    <property type="evidence" value="ECO:0007669"/>
    <property type="project" value="InterPro"/>
</dbReference>
<dbReference type="PRINTS" id="PR00385">
    <property type="entry name" value="P450"/>
</dbReference>
<dbReference type="GO" id="GO:0016705">
    <property type="term" value="F:oxidoreductase activity, acting on paired donors, with incorporation or reduction of molecular oxygen"/>
    <property type="evidence" value="ECO:0007669"/>
    <property type="project" value="InterPro"/>
</dbReference>
<gene>
    <name evidence="5" type="ORF">CAEBREN_19637</name>
</gene>
<evidence type="ECO:0000256" key="2">
    <source>
        <dbReference type="ARBA" id="ARBA00023033"/>
    </source>
</evidence>
<keyword evidence="4" id="KW-0560">Oxidoreductase</keyword>
<dbReference type="OMA" id="HTNGVNI"/>
<dbReference type="OrthoDB" id="2789670at2759"/>
<protein>
    <recommendedName>
        <fullName evidence="7">Cytochrome P450</fullName>
    </recommendedName>
</protein>
<dbReference type="PROSITE" id="PS00086">
    <property type="entry name" value="CYTOCHROME_P450"/>
    <property type="match status" value="1"/>
</dbReference>
<dbReference type="SUPFAM" id="SSF48264">
    <property type="entry name" value="Cytochrome P450"/>
    <property type="match status" value="1"/>
</dbReference>
<comment type="similarity">
    <text evidence="1 4">Belongs to the cytochrome P450 family.</text>
</comment>
<dbReference type="STRING" id="135651.G0MAM8"/>
<evidence type="ECO:0000256" key="4">
    <source>
        <dbReference type="RuleBase" id="RU000461"/>
    </source>
</evidence>
<dbReference type="PANTHER" id="PTHR24301:SF2">
    <property type="entry name" value="THROMBOXANE-A SYNTHASE"/>
    <property type="match status" value="1"/>
</dbReference>
<organism evidence="6">
    <name type="scientific">Caenorhabditis brenneri</name>
    <name type="common">Nematode worm</name>
    <dbReference type="NCBI Taxonomy" id="135651"/>
    <lineage>
        <taxon>Eukaryota</taxon>
        <taxon>Metazoa</taxon>
        <taxon>Ecdysozoa</taxon>
        <taxon>Nematoda</taxon>
        <taxon>Chromadorea</taxon>
        <taxon>Rhabditida</taxon>
        <taxon>Rhabditina</taxon>
        <taxon>Rhabditomorpha</taxon>
        <taxon>Rhabditoidea</taxon>
        <taxon>Rhabditidae</taxon>
        <taxon>Peloderinae</taxon>
        <taxon>Caenorhabditis</taxon>
    </lineage>
</organism>
<comment type="cofactor">
    <cofactor evidence="3">
        <name>heme</name>
        <dbReference type="ChEBI" id="CHEBI:30413"/>
    </cofactor>
</comment>